<reference evidence="1 2" key="1">
    <citation type="submission" date="2021-04" db="EMBL/GenBank/DDBJ databases">
        <title>Draft genome sequence of Paenibacillus cisolokensis, LC2-13A.</title>
        <authorList>
            <person name="Uke A."/>
            <person name="Chhe C."/>
            <person name="Baramee S."/>
            <person name="Kosugi A."/>
        </authorList>
    </citation>
    <scope>NUCLEOTIDE SEQUENCE [LARGE SCALE GENOMIC DNA]</scope>
    <source>
        <strain evidence="1 2">LC2-13A</strain>
    </source>
</reference>
<accession>A0ABQ4NDT9</accession>
<dbReference type="Pfam" id="PF19677">
    <property type="entry name" value="DUF6179"/>
    <property type="match status" value="1"/>
</dbReference>
<keyword evidence="2" id="KW-1185">Reference proteome</keyword>
<proteinExistence type="predicted"/>
<evidence type="ECO:0000313" key="1">
    <source>
        <dbReference type="EMBL" id="GIQ66405.1"/>
    </source>
</evidence>
<evidence type="ECO:0000313" key="2">
    <source>
        <dbReference type="Proteomes" id="UP000680304"/>
    </source>
</evidence>
<dbReference type="Proteomes" id="UP000680304">
    <property type="component" value="Unassembled WGS sequence"/>
</dbReference>
<name>A0ABQ4NDT9_9BACL</name>
<protein>
    <submittedName>
        <fullName evidence="1">Uncharacterized protein</fullName>
    </submittedName>
</protein>
<comment type="caution">
    <text evidence="1">The sequence shown here is derived from an EMBL/GenBank/DDBJ whole genome shotgun (WGS) entry which is preliminary data.</text>
</comment>
<dbReference type="InterPro" id="IPR045751">
    <property type="entry name" value="DUF6179"/>
</dbReference>
<gene>
    <name evidence="1" type="ORF">PACILC2_49730</name>
</gene>
<sequence length="307" mass="35951">MASIDYPLAVDDMRLQGVFYMKQYLERLQIENRFCLKFNQEDLLRLLENFGSVCRFDYRIELFNIFELVFHHALFSILSGGGANQVRISSYQFEQLKRMFACADASAIDTMIHEAMHRLQHSLQISDPKSIDYMNQCKTDLVRRIVNAAEHHNLHAVIVTDREEKIKPVVLSFNAEDRMSDVRLRRLLDEIVRSETKEEKVRLIRSNFFSLHDYLDMLESDCLYGDEYEALYASFGDIELAILAKIVFYEELRSDSSDLAAVISRKKDAEPEWQKHLITFMKGLSAPRIRAIDTLIGNMDYEEIKFY</sequence>
<organism evidence="1 2">
    <name type="scientific">Paenibacillus cisolokensis</name>
    <dbReference type="NCBI Taxonomy" id="1658519"/>
    <lineage>
        <taxon>Bacteria</taxon>
        <taxon>Bacillati</taxon>
        <taxon>Bacillota</taxon>
        <taxon>Bacilli</taxon>
        <taxon>Bacillales</taxon>
        <taxon>Paenibacillaceae</taxon>
        <taxon>Paenibacillus</taxon>
    </lineage>
</organism>
<dbReference type="EMBL" id="BOVJ01000180">
    <property type="protein sequence ID" value="GIQ66405.1"/>
    <property type="molecule type" value="Genomic_DNA"/>
</dbReference>